<dbReference type="EMBL" id="DF820461">
    <property type="protein sequence ID" value="GAK54417.1"/>
    <property type="molecule type" value="Genomic_DNA"/>
</dbReference>
<keyword evidence="3" id="KW-1185">Reference proteome</keyword>
<dbReference type="SUPFAM" id="SSF51730">
    <property type="entry name" value="FAD-linked oxidoreductase"/>
    <property type="match status" value="1"/>
</dbReference>
<dbReference type="Proteomes" id="UP000030700">
    <property type="component" value="Unassembled WGS sequence"/>
</dbReference>
<proteinExistence type="predicted"/>
<sequence>MLSDKILNNVSGAMLYGITPPKEKTAKEKLLTITEKRTNRINSLHCDALVVYDIQDESSRTNEARPFEYFPTLDPLSYTTTYHVTLDCQKIIYHVVGKYTEEELRHRIAECAAQNYLSVFVGAASNNQRTRIKLPDAYALWNAAPQKGGLGGVVIPERHRNTQDEHLRILEKQRQGCSFFISQCVCNIEIVKNFISDYCWEIEDRGEKNAYMIFTLSICGSTETLRLMNWLGIDIPKWLKNDLARSKDILDASIKLNLNIAKELYEYCREKHLACGFNVESISPKKEEIAATEILFYELKKHLAAVSIA</sequence>
<accession>A0A081BSN6</accession>
<name>A0A081BSN6_9BACT</name>
<evidence type="ECO:0000313" key="2">
    <source>
        <dbReference type="EMBL" id="GAK54417.1"/>
    </source>
</evidence>
<evidence type="ECO:0000256" key="1">
    <source>
        <dbReference type="ARBA" id="ARBA00023002"/>
    </source>
</evidence>
<organism evidence="2">
    <name type="scientific">Candidatus Moduliflexus flocculans</name>
    <dbReference type="NCBI Taxonomy" id="1499966"/>
    <lineage>
        <taxon>Bacteria</taxon>
        <taxon>Candidatus Moduliflexota</taxon>
        <taxon>Candidatus Moduliflexia</taxon>
        <taxon>Candidatus Moduliflexales</taxon>
        <taxon>Candidatus Moduliflexaceae</taxon>
    </lineage>
</organism>
<dbReference type="InterPro" id="IPR029041">
    <property type="entry name" value="FAD-linked_oxidoreductase-like"/>
</dbReference>
<dbReference type="STRING" id="1499966.U14_05702"/>
<protein>
    <submittedName>
        <fullName evidence="2">Methylenetetrahydrofolate reductase</fullName>
    </submittedName>
</protein>
<reference evidence="2" key="1">
    <citation type="journal article" date="2015" name="PeerJ">
        <title>First genomic representation of candidate bacterial phylum KSB3 points to enhanced environmental sensing as a trigger of wastewater bulking.</title>
        <authorList>
            <person name="Sekiguchi Y."/>
            <person name="Ohashi A."/>
            <person name="Parks D.H."/>
            <person name="Yamauchi T."/>
            <person name="Tyson G.W."/>
            <person name="Hugenholtz P."/>
        </authorList>
    </citation>
    <scope>NUCLEOTIDE SEQUENCE [LARGE SCALE GENOMIC DNA]</scope>
</reference>
<dbReference type="HOGENOM" id="CLU_054649_0_0_0"/>
<dbReference type="Gene3D" id="3.20.20.220">
    <property type="match status" value="1"/>
</dbReference>
<gene>
    <name evidence="2" type="ORF">U14_05702</name>
</gene>
<dbReference type="GO" id="GO:0016491">
    <property type="term" value="F:oxidoreductase activity"/>
    <property type="evidence" value="ECO:0007669"/>
    <property type="project" value="UniProtKB-KW"/>
</dbReference>
<evidence type="ECO:0000313" key="3">
    <source>
        <dbReference type="Proteomes" id="UP000030700"/>
    </source>
</evidence>
<keyword evidence="1" id="KW-0560">Oxidoreductase</keyword>
<dbReference type="AlphaFoldDB" id="A0A081BSN6"/>